<accession>A0A2N9HMH8</accession>
<gene>
    <name evidence="1" type="ORF">FSB_LOCUS41050</name>
</gene>
<protein>
    <submittedName>
        <fullName evidence="1">Uncharacterized protein</fullName>
    </submittedName>
</protein>
<proteinExistence type="predicted"/>
<name>A0A2N9HMH8_FAGSY</name>
<reference evidence="1" key="1">
    <citation type="submission" date="2018-02" db="EMBL/GenBank/DDBJ databases">
        <authorList>
            <person name="Cohen D.B."/>
            <person name="Kent A.D."/>
        </authorList>
    </citation>
    <scope>NUCLEOTIDE SEQUENCE</scope>
</reference>
<evidence type="ECO:0000313" key="1">
    <source>
        <dbReference type="EMBL" id="SPD13168.1"/>
    </source>
</evidence>
<sequence>MLLKMMTDEVTINLNVLGALIKNIIMSKVNSTTVVTMKMSVDGLRSTHVSQESTKPEEFKSSIGMSTILSFSTRESNNKLFLVTPKDKRGTQQEAITSGRATVSGIPSLVYISIGTQLKRRLGREV</sequence>
<dbReference type="EMBL" id="OIVN01003724">
    <property type="protein sequence ID" value="SPD13168.1"/>
    <property type="molecule type" value="Genomic_DNA"/>
</dbReference>
<organism evidence="1">
    <name type="scientific">Fagus sylvatica</name>
    <name type="common">Beechnut</name>
    <dbReference type="NCBI Taxonomy" id="28930"/>
    <lineage>
        <taxon>Eukaryota</taxon>
        <taxon>Viridiplantae</taxon>
        <taxon>Streptophyta</taxon>
        <taxon>Embryophyta</taxon>
        <taxon>Tracheophyta</taxon>
        <taxon>Spermatophyta</taxon>
        <taxon>Magnoliopsida</taxon>
        <taxon>eudicotyledons</taxon>
        <taxon>Gunneridae</taxon>
        <taxon>Pentapetalae</taxon>
        <taxon>rosids</taxon>
        <taxon>fabids</taxon>
        <taxon>Fagales</taxon>
        <taxon>Fagaceae</taxon>
        <taxon>Fagus</taxon>
    </lineage>
</organism>
<dbReference type="AlphaFoldDB" id="A0A2N9HMH8"/>